<dbReference type="InterPro" id="IPR025202">
    <property type="entry name" value="PLD-like_dom"/>
</dbReference>
<keyword evidence="6 9" id="KW-1133">Transmembrane helix</keyword>
<feature type="domain" description="PLD phosphodiesterase" evidence="10">
    <location>
        <begin position="438"/>
        <end position="465"/>
    </location>
</feature>
<dbReference type="PROSITE" id="PS50035">
    <property type="entry name" value="PLD"/>
    <property type="match status" value="2"/>
</dbReference>
<dbReference type="InterPro" id="IPR022924">
    <property type="entry name" value="Cardiolipin_synthase"/>
</dbReference>
<dbReference type="SMART" id="SM00155">
    <property type="entry name" value="PLDc"/>
    <property type="match status" value="2"/>
</dbReference>
<dbReference type="SUPFAM" id="SSF56024">
    <property type="entry name" value="Phospholipase D/nuclease"/>
    <property type="match status" value="2"/>
</dbReference>
<dbReference type="InterPro" id="IPR001736">
    <property type="entry name" value="PLipase_D/transphosphatidylase"/>
</dbReference>
<comment type="subcellular location">
    <subcellularLocation>
        <location evidence="1">Cell membrane</location>
    </subcellularLocation>
</comment>
<gene>
    <name evidence="11" type="primary">cls</name>
    <name evidence="11" type="ORF">IWA51_02990</name>
</gene>
<evidence type="ECO:0000256" key="3">
    <source>
        <dbReference type="ARBA" id="ARBA00022679"/>
    </source>
</evidence>
<keyword evidence="2" id="KW-1003">Cell membrane</keyword>
<evidence type="ECO:0000256" key="9">
    <source>
        <dbReference type="SAM" id="Phobius"/>
    </source>
</evidence>
<evidence type="ECO:0000256" key="6">
    <source>
        <dbReference type="ARBA" id="ARBA00022989"/>
    </source>
</evidence>
<keyword evidence="3" id="KW-0808">Transferase</keyword>
<keyword evidence="5" id="KW-0677">Repeat</keyword>
<evidence type="ECO:0000259" key="10">
    <source>
        <dbReference type="PROSITE" id="PS50035"/>
    </source>
</evidence>
<dbReference type="Gene3D" id="3.30.870.10">
    <property type="entry name" value="Endonuclease Chain A"/>
    <property type="match status" value="2"/>
</dbReference>
<keyword evidence="12" id="KW-1185">Reference proteome</keyword>
<dbReference type="AlphaFoldDB" id="A0A7T3REE9"/>
<evidence type="ECO:0000256" key="8">
    <source>
        <dbReference type="NCBIfam" id="TIGR04265"/>
    </source>
</evidence>
<dbReference type="GO" id="GO:0005886">
    <property type="term" value="C:plasma membrane"/>
    <property type="evidence" value="ECO:0007669"/>
    <property type="project" value="UniProtKB-SubCell"/>
</dbReference>
<accession>A0A7T3REE9</accession>
<dbReference type="CDD" id="cd09154">
    <property type="entry name" value="PLDc_SMU_988_like_1"/>
    <property type="match status" value="1"/>
</dbReference>
<dbReference type="NCBIfam" id="TIGR04265">
    <property type="entry name" value="bac_cardiolipin"/>
    <property type="match status" value="1"/>
</dbReference>
<protein>
    <recommendedName>
        <fullName evidence="8">Cardiolipin synthase</fullName>
        <ecNumber evidence="8">2.7.8.-</ecNumber>
    </recommendedName>
</protein>
<dbReference type="Proteomes" id="UP000595224">
    <property type="component" value="Chromosome"/>
</dbReference>
<dbReference type="GO" id="GO:0008808">
    <property type="term" value="F:cardiolipin synthase activity"/>
    <property type="evidence" value="ECO:0007669"/>
    <property type="project" value="UniProtKB-UniRule"/>
</dbReference>
<evidence type="ECO:0000256" key="2">
    <source>
        <dbReference type="ARBA" id="ARBA00022475"/>
    </source>
</evidence>
<evidence type="ECO:0000256" key="4">
    <source>
        <dbReference type="ARBA" id="ARBA00022692"/>
    </source>
</evidence>
<dbReference type="EC" id="2.7.8.-" evidence="8"/>
<dbReference type="PANTHER" id="PTHR21248">
    <property type="entry name" value="CARDIOLIPIN SYNTHASE"/>
    <property type="match status" value="1"/>
</dbReference>
<sequence>MKNRENVQKRSKNKSERRNGLLRLIVAAFLILLQGVWFVLAFTILGQYYRWISMAVTALSFFIVLVIYGTHINSAQKISWTILIFALPVLGIFMYIWFTVYESTGFMKKRYAKMDSQLFPLLPADGTVLKKLERTDFTVANMFRYVSTKSHFPVYDATDTKFFAHASDAFEVQLEAVKNAKKFIFMEYFAVEDTEAFHELESILVKKVSEGVEVRLLYDDIGSISYVTYSFKKRLEAEGIRCRVFNPVLFPVFHVFLNHRDHRKITVVDGKIGFTGGYNIANEYFNITHPHGYWKDTGVKLEGDAVKSLTMMFLETWNAINIKERNIDNFDKYLSQSEPSAKSAGFIQPYADSPMDHAHTGEDVYMNIINAAKHYVYISTPYLIIMDEMSKALCLAAERGVDVRIITPGIPDKKIIYKLTRSYYTRLVRSRVRIFEYTPGFNHAKQVVSDDCIATCGTVNFDFRSFYYHFEDGVLMYNCDAVGQIKRDFEITFPQCREVTEKYRSERNIASHFIDGLFRLFAPLL</sequence>
<keyword evidence="4 9" id="KW-0812">Transmembrane</keyword>
<dbReference type="CDD" id="cd09160">
    <property type="entry name" value="PLDc_SMU_988_like_2"/>
    <property type="match status" value="1"/>
</dbReference>
<feature type="transmembrane region" description="Helical" evidence="9">
    <location>
        <begin position="48"/>
        <end position="68"/>
    </location>
</feature>
<organism evidence="11 12">
    <name type="scientific">Treponema peruense</name>
    <dbReference type="NCBI Taxonomy" id="2787628"/>
    <lineage>
        <taxon>Bacteria</taxon>
        <taxon>Pseudomonadati</taxon>
        <taxon>Spirochaetota</taxon>
        <taxon>Spirochaetia</taxon>
        <taxon>Spirochaetales</taxon>
        <taxon>Treponemataceae</taxon>
        <taxon>Treponema</taxon>
    </lineage>
</organism>
<feature type="transmembrane region" description="Helical" evidence="9">
    <location>
        <begin position="80"/>
        <end position="98"/>
    </location>
</feature>
<evidence type="ECO:0000256" key="5">
    <source>
        <dbReference type="ARBA" id="ARBA00022737"/>
    </source>
</evidence>
<evidence type="ECO:0000313" key="12">
    <source>
        <dbReference type="Proteomes" id="UP000595224"/>
    </source>
</evidence>
<feature type="transmembrane region" description="Helical" evidence="9">
    <location>
        <begin position="21"/>
        <end position="42"/>
    </location>
</feature>
<evidence type="ECO:0000256" key="7">
    <source>
        <dbReference type="ARBA" id="ARBA00023136"/>
    </source>
</evidence>
<keyword evidence="7 9" id="KW-0472">Membrane</keyword>
<dbReference type="GO" id="GO:0032049">
    <property type="term" value="P:cardiolipin biosynthetic process"/>
    <property type="evidence" value="ECO:0007669"/>
    <property type="project" value="UniProtKB-UniRule"/>
</dbReference>
<feature type="domain" description="PLD phosphodiesterase" evidence="10">
    <location>
        <begin position="257"/>
        <end position="284"/>
    </location>
</feature>
<proteinExistence type="predicted"/>
<dbReference type="RefSeq" id="WP_198443133.1">
    <property type="nucleotide sequence ID" value="NZ_CBCSHE010000011.1"/>
</dbReference>
<name>A0A7T3REE9_9SPIR</name>
<reference evidence="11 12" key="1">
    <citation type="submission" date="2020-11" db="EMBL/GenBank/DDBJ databases">
        <title>Treponema Peruensis nv. sp., first commensal Treponema isolated from human feces.</title>
        <authorList>
            <person name="Belkhou C."/>
            <person name="Raes J."/>
        </authorList>
    </citation>
    <scope>NUCLEOTIDE SEQUENCE [LARGE SCALE GENOMIC DNA]</scope>
    <source>
        <strain evidence="11 12">RCC2812</strain>
    </source>
</reference>
<dbReference type="EMBL" id="CP064936">
    <property type="protein sequence ID" value="QQA01596.1"/>
    <property type="molecule type" value="Genomic_DNA"/>
</dbReference>
<dbReference type="Pfam" id="PF13091">
    <property type="entry name" value="PLDc_2"/>
    <property type="match status" value="2"/>
</dbReference>
<evidence type="ECO:0000256" key="1">
    <source>
        <dbReference type="ARBA" id="ARBA00004236"/>
    </source>
</evidence>
<dbReference type="KEGG" id="tper:IWA51_02990"/>
<dbReference type="PANTHER" id="PTHR21248:SF22">
    <property type="entry name" value="PHOSPHOLIPASE D"/>
    <property type="match status" value="1"/>
</dbReference>
<evidence type="ECO:0000313" key="11">
    <source>
        <dbReference type="EMBL" id="QQA01596.1"/>
    </source>
</evidence>